<organism evidence="2 3">
    <name type="scientific">Candidatus Weimeria bifida</name>
    <dbReference type="NCBI Taxonomy" id="2599074"/>
    <lineage>
        <taxon>Bacteria</taxon>
        <taxon>Bacillati</taxon>
        <taxon>Bacillota</taxon>
        <taxon>Clostridia</taxon>
        <taxon>Lachnospirales</taxon>
        <taxon>Lachnospiraceae</taxon>
        <taxon>Candidatus Weimeria</taxon>
    </lineage>
</organism>
<dbReference type="InterPro" id="IPR024463">
    <property type="entry name" value="Transposase_TnpC_homeodom"/>
</dbReference>
<dbReference type="EMBL" id="VOGC01000002">
    <property type="protein sequence ID" value="MQN00765.1"/>
    <property type="molecule type" value="Genomic_DNA"/>
</dbReference>
<proteinExistence type="predicted"/>
<name>A0A6N7IWT2_9FIRM</name>
<dbReference type="AlphaFoldDB" id="A0A6N7IWT2"/>
<evidence type="ECO:0000313" key="3">
    <source>
        <dbReference type="Proteomes" id="UP000460257"/>
    </source>
</evidence>
<dbReference type="InterPro" id="IPR052344">
    <property type="entry name" value="Transposase-related"/>
</dbReference>
<reference evidence="2" key="1">
    <citation type="journal article" date="2020" name="Appl. Environ. Microbiol.">
        <title>Medium-Chain Fatty Acid Synthesis by 'Candidatus Weimeria bifida' gen. nov., sp. nov., and 'Candidatus Pseudoramibacter fermentans' sp. nov.</title>
        <authorList>
            <person name="Scarborough M.J."/>
            <person name="Myers K.S."/>
            <person name="Donohue T.J."/>
            <person name="Noguera D.R."/>
        </authorList>
    </citation>
    <scope>NUCLEOTIDE SEQUENCE</scope>
    <source>
        <strain evidence="2">LCO1.1</strain>
    </source>
</reference>
<gene>
    <name evidence="2" type="ORF">FRC54_02065</name>
</gene>
<comment type="caution">
    <text evidence="2">The sequence shown here is derived from an EMBL/GenBank/DDBJ whole genome shotgun (WGS) entry which is preliminary data.</text>
</comment>
<protein>
    <recommendedName>
        <fullName evidence="1">Transposase TnpC homeodomain domain-containing protein</fullName>
    </recommendedName>
</protein>
<sequence>MNGPEITDSELNNLPKETIIFLFLQLREAYRQLSANDTNSGTNEKLVKQIEDLTEQIDILTQNRFGRKSETENQIEGQMSMSDLFNNILNEPESLTENGVPPEKDIDEVVKVKEHTRKKGKRKENLSVCRAEIVIHECSKEELDAAFPHGWHELTEDVYSELQCIPAKFKILEHHVKVYGGNHDGDSVIRADHPARILSHSILTPGLFAMIFNMKYVNAIPLNRL</sequence>
<dbReference type="Proteomes" id="UP000460257">
    <property type="component" value="Unassembled WGS sequence"/>
</dbReference>
<feature type="domain" description="Transposase TnpC homeodomain" evidence="1">
    <location>
        <begin position="53"/>
        <end position="124"/>
    </location>
</feature>
<evidence type="ECO:0000313" key="2">
    <source>
        <dbReference type="EMBL" id="MQN00765.1"/>
    </source>
</evidence>
<accession>A0A6N7IWT2</accession>
<dbReference type="Pfam" id="PF13007">
    <property type="entry name" value="LZ_Tnp_IS66"/>
    <property type="match status" value="1"/>
</dbReference>
<dbReference type="PANTHER" id="PTHR33678">
    <property type="entry name" value="BLL1576 PROTEIN"/>
    <property type="match status" value="1"/>
</dbReference>
<evidence type="ECO:0000259" key="1">
    <source>
        <dbReference type="Pfam" id="PF13007"/>
    </source>
</evidence>
<keyword evidence="3" id="KW-1185">Reference proteome</keyword>